<proteinExistence type="predicted"/>
<evidence type="ECO:0000313" key="1">
    <source>
        <dbReference type="EMBL" id="BES87314.1"/>
    </source>
</evidence>
<name>A0ABN7A866_9HEMI</name>
<accession>A0ABN7A866</accession>
<reference evidence="1 2" key="1">
    <citation type="submission" date="2023-09" db="EMBL/GenBank/DDBJ databases">
        <title>Nesidiocoris tenuis whole genome shotgun sequence.</title>
        <authorList>
            <person name="Shibata T."/>
            <person name="Shimoda M."/>
            <person name="Kobayashi T."/>
            <person name="Uehara T."/>
        </authorList>
    </citation>
    <scope>NUCLEOTIDE SEQUENCE [LARGE SCALE GENOMIC DNA]</scope>
    <source>
        <strain evidence="1 2">Japan</strain>
    </source>
</reference>
<sequence length="87" mass="9903">MVNPRRRDVVKITNRFLSLAQKSGAGRFHQVELLGVQGPAVRALPIIARTIVKSVERIYEIRKITASDPVDHPLSMYGRHRMVDHCE</sequence>
<organism evidence="1 2">
    <name type="scientific">Nesidiocoris tenuis</name>
    <dbReference type="NCBI Taxonomy" id="355587"/>
    <lineage>
        <taxon>Eukaryota</taxon>
        <taxon>Metazoa</taxon>
        <taxon>Ecdysozoa</taxon>
        <taxon>Arthropoda</taxon>
        <taxon>Hexapoda</taxon>
        <taxon>Insecta</taxon>
        <taxon>Pterygota</taxon>
        <taxon>Neoptera</taxon>
        <taxon>Paraneoptera</taxon>
        <taxon>Hemiptera</taxon>
        <taxon>Heteroptera</taxon>
        <taxon>Panheteroptera</taxon>
        <taxon>Cimicomorpha</taxon>
        <taxon>Miridae</taxon>
        <taxon>Dicyphina</taxon>
        <taxon>Nesidiocoris</taxon>
    </lineage>
</organism>
<evidence type="ECO:0000313" key="2">
    <source>
        <dbReference type="Proteomes" id="UP001307889"/>
    </source>
</evidence>
<dbReference type="EMBL" id="AP028909">
    <property type="protein sequence ID" value="BES87314.1"/>
    <property type="molecule type" value="Genomic_DNA"/>
</dbReference>
<protein>
    <submittedName>
        <fullName evidence="1">Uncharacterized protein</fullName>
    </submittedName>
</protein>
<gene>
    <name evidence="1" type="ORF">NTJ_00119</name>
</gene>
<keyword evidence="2" id="KW-1185">Reference proteome</keyword>
<dbReference type="Proteomes" id="UP001307889">
    <property type="component" value="Chromosome 1"/>
</dbReference>